<dbReference type="OrthoDB" id="9781005at2"/>
<organism evidence="1 2">
    <name type="scientific">Paenibacillus antri</name>
    <dbReference type="NCBI Taxonomy" id="2582848"/>
    <lineage>
        <taxon>Bacteria</taxon>
        <taxon>Bacillati</taxon>
        <taxon>Bacillota</taxon>
        <taxon>Bacilli</taxon>
        <taxon>Bacillales</taxon>
        <taxon>Paenibacillaceae</taxon>
        <taxon>Paenibacillus</taxon>
    </lineage>
</organism>
<keyword evidence="2" id="KW-1185">Reference proteome</keyword>
<gene>
    <name evidence="1" type="ORF">FE782_12355</name>
</gene>
<sequence length="55" mass="6632">MSRRGNCLDNASMERFFTFLKTEGHYPYDIPTLDEAQKENYSIFSFLQRKRPPRK</sequence>
<proteinExistence type="predicted"/>
<dbReference type="Proteomes" id="UP000309676">
    <property type="component" value="Unassembled WGS sequence"/>
</dbReference>
<name>A0A5R9GFU6_9BACL</name>
<evidence type="ECO:0000313" key="2">
    <source>
        <dbReference type="Proteomes" id="UP000309676"/>
    </source>
</evidence>
<reference evidence="1 2" key="1">
    <citation type="submission" date="2019-05" db="EMBL/GenBank/DDBJ databases">
        <authorList>
            <person name="Narsing Rao M.P."/>
            <person name="Li W.J."/>
        </authorList>
    </citation>
    <scope>NUCLEOTIDE SEQUENCE [LARGE SCALE GENOMIC DNA]</scope>
    <source>
        <strain evidence="1 2">SYSU_K30003</strain>
    </source>
</reference>
<dbReference type="EMBL" id="VCIW01000006">
    <property type="protein sequence ID" value="TLS52144.1"/>
    <property type="molecule type" value="Genomic_DNA"/>
</dbReference>
<comment type="caution">
    <text evidence="1">The sequence shown here is derived from an EMBL/GenBank/DDBJ whole genome shotgun (WGS) entry which is preliminary data.</text>
</comment>
<dbReference type="AlphaFoldDB" id="A0A5R9GFU6"/>
<protein>
    <recommendedName>
        <fullName evidence="3">Integrase catalytic domain-containing protein</fullName>
    </recommendedName>
</protein>
<accession>A0A5R9GFU6</accession>
<evidence type="ECO:0008006" key="3">
    <source>
        <dbReference type="Google" id="ProtNLM"/>
    </source>
</evidence>
<evidence type="ECO:0000313" key="1">
    <source>
        <dbReference type="EMBL" id="TLS52144.1"/>
    </source>
</evidence>